<dbReference type="SUPFAM" id="SSF103515">
    <property type="entry name" value="Autotransporter"/>
    <property type="match status" value="1"/>
</dbReference>
<comment type="caution">
    <text evidence="2">The sequence shown here is derived from an EMBL/GenBank/DDBJ whole genome shotgun (WGS) entry which is preliminary data.</text>
</comment>
<dbReference type="InterPro" id="IPR005546">
    <property type="entry name" value="Autotransporte_beta"/>
</dbReference>
<dbReference type="SUPFAM" id="SSF51126">
    <property type="entry name" value="Pectin lyase-like"/>
    <property type="match status" value="1"/>
</dbReference>
<dbReference type="PROSITE" id="PS51208">
    <property type="entry name" value="AUTOTRANSPORTER"/>
    <property type="match status" value="1"/>
</dbReference>
<dbReference type="InterPro" id="IPR006315">
    <property type="entry name" value="OM_autotransptr_brl_dom"/>
</dbReference>
<accession>A0AAV5N1J7</accession>
<dbReference type="Gene3D" id="2.160.20.20">
    <property type="match status" value="1"/>
</dbReference>
<dbReference type="AlphaFoldDB" id="A0AAV5N1J7"/>
<protein>
    <recommendedName>
        <fullName evidence="1">Autotransporter domain-containing protein</fullName>
    </recommendedName>
</protein>
<evidence type="ECO:0000259" key="1">
    <source>
        <dbReference type="PROSITE" id="PS51208"/>
    </source>
</evidence>
<reference evidence="2" key="1">
    <citation type="submission" date="2022-06" db="EMBL/GenBank/DDBJ databases">
        <title>Draft genome sequences of Leminorella grimontii str. JCM5902.</title>
        <authorList>
            <person name="Wakabayashi Y."/>
            <person name="Kojima K."/>
        </authorList>
    </citation>
    <scope>NUCLEOTIDE SEQUENCE</scope>
    <source>
        <strain evidence="2">JCM 5902</strain>
    </source>
</reference>
<dbReference type="Gene3D" id="2.40.128.130">
    <property type="entry name" value="Autotransporter beta-domain"/>
    <property type="match status" value="1"/>
</dbReference>
<dbReference type="InterPro" id="IPR012332">
    <property type="entry name" value="Autotransporter_pectin_lyase_C"/>
</dbReference>
<dbReference type="NCBIfam" id="TIGR01414">
    <property type="entry name" value="autotrans_barl"/>
    <property type="match status" value="1"/>
</dbReference>
<sequence>MLDNNAFTYSDDVNVKYKITGIGRGVGISVFNSLMTLGKTTVVVDVDSAPNPSAGAVTAVRLKNGSVTVGPGTNDKVTAEFAAGSSFTVNGNGSTEITGLDIEAGHSATFIPEMTVTVNENTTVTLNRAGDYSVGLFAYLGGAKFITKDGLSINLNSDSAATMYGIRAQAITLGSGTPVLGGEVELNGTTEIHMLNGGDGTAGILAHVAGSKVSAQKAVTITNVTDDSTAALYGIFASAGEIDFADAANVTISGGSEYSAAIAASSAGSIAVTGANIDVDAGRAFYASGVDSTITGRAAQYTIDGNMLAANGGAINVSMADGSRFNGITSLGATPGTIDLAMDGSQSVWNMSGDSVLSTLSLNNGATLAYAPVAAGGAFTPKTLTVEGNYAGNGGVLMLNTVLGGDGSLTDRLIVNGDVEAGTTKVAVVNVGGTGEQTVDGIKIVEVQGTSIGTFEQQNRIVAGAYDYSVVKGASDENWYLTSKVTPVDPEGPEGPARPGGESALRPEFGSYLANNYAANTMFLTRLHDRLGETQYTDVLTGEQKVTSMWMRNVGGHMRFRDSSEQLRTKSNRYVLQLGGDLAQWSSDGLDRWHLGAMVGYGNDRSKTVSSVNSRDSKGQTTGYSAGLYGTWYANQADKSGAYLDSWVMYSRFDNKVMGEERETEKYKSRGVTASVEGGYSFKVGENEHKSYWIQPKAQVVWMGVNAKDHYEAAGVDGSRVKVSDDTDGNLMTRLGVRAYMKGHSAIDEGKDREFQPFIEANWIHNTQNYGVKMAGVKNEMSGTKNIGEVKIGVEGQLSKRLNLWGNAAQQVGDKGYSDTSAMVGVKYSF</sequence>
<name>A0AAV5N1J7_9GAMM</name>
<dbReference type="PANTHER" id="PTHR12338">
    <property type="entry name" value="AUTOTRANSPORTER"/>
    <property type="match status" value="1"/>
</dbReference>
<dbReference type="Pfam" id="PF03797">
    <property type="entry name" value="Autotransporter"/>
    <property type="match status" value="1"/>
</dbReference>
<dbReference type="Pfam" id="PF18883">
    <property type="entry name" value="AC_1"/>
    <property type="match status" value="1"/>
</dbReference>
<feature type="domain" description="Autotransporter" evidence="1">
    <location>
        <begin position="542"/>
        <end position="830"/>
    </location>
</feature>
<dbReference type="CDD" id="cd01344">
    <property type="entry name" value="PL2_Passenger_AT"/>
    <property type="match status" value="1"/>
</dbReference>
<dbReference type="InterPro" id="IPR011050">
    <property type="entry name" value="Pectin_lyase_fold/virulence"/>
</dbReference>
<dbReference type="InterPro" id="IPR036709">
    <property type="entry name" value="Autotransporte_beta_dom_sf"/>
</dbReference>
<keyword evidence="3" id="KW-1185">Reference proteome</keyword>
<gene>
    <name evidence="2" type="ORF">SOASR030_15120</name>
</gene>
<dbReference type="InterPro" id="IPR050909">
    <property type="entry name" value="Bact_Autotransporter_VF"/>
</dbReference>
<organism evidence="2 3">
    <name type="scientific">Leminorella grimontii</name>
    <dbReference type="NCBI Taxonomy" id="82981"/>
    <lineage>
        <taxon>Bacteria</taxon>
        <taxon>Pseudomonadati</taxon>
        <taxon>Pseudomonadota</taxon>
        <taxon>Gammaproteobacteria</taxon>
        <taxon>Enterobacterales</taxon>
        <taxon>Budviciaceae</taxon>
        <taxon>Leminorella</taxon>
    </lineage>
</organism>
<evidence type="ECO:0000313" key="3">
    <source>
        <dbReference type="Proteomes" id="UP001058124"/>
    </source>
</evidence>
<dbReference type="EMBL" id="BRLH01000002">
    <property type="protein sequence ID" value="GKX55400.1"/>
    <property type="molecule type" value="Genomic_DNA"/>
</dbReference>
<dbReference type="GO" id="GO:0019867">
    <property type="term" value="C:outer membrane"/>
    <property type="evidence" value="ECO:0007669"/>
    <property type="project" value="InterPro"/>
</dbReference>
<proteinExistence type="predicted"/>
<dbReference type="InterPro" id="IPR043990">
    <property type="entry name" value="AC_1"/>
</dbReference>
<dbReference type="PANTHER" id="PTHR12338:SF5">
    <property type="entry name" value="ANTIGEN 43-RELATED"/>
    <property type="match status" value="1"/>
</dbReference>
<dbReference type="Proteomes" id="UP001058124">
    <property type="component" value="Unassembled WGS sequence"/>
</dbReference>
<dbReference type="SMART" id="SM00869">
    <property type="entry name" value="Autotransporter"/>
    <property type="match status" value="1"/>
</dbReference>
<evidence type="ECO:0000313" key="2">
    <source>
        <dbReference type="EMBL" id="GKX55400.1"/>
    </source>
</evidence>